<reference evidence="6 7" key="1">
    <citation type="submission" date="2024-07" db="EMBL/GenBank/DDBJ databases">
        <title>Section-level genome sequencing and comparative genomics of Aspergillus sections Usti and Cavernicolus.</title>
        <authorList>
            <consortium name="Lawrence Berkeley National Laboratory"/>
            <person name="Nybo J.L."/>
            <person name="Vesth T.C."/>
            <person name="Theobald S."/>
            <person name="Frisvad J.C."/>
            <person name="Larsen T.O."/>
            <person name="Kjaerboelling I."/>
            <person name="Rothschild-Mancinelli K."/>
            <person name="Lyhne E.K."/>
            <person name="Kogle M.E."/>
            <person name="Barry K."/>
            <person name="Clum A."/>
            <person name="Na H."/>
            <person name="Ledsgaard L."/>
            <person name="Lin J."/>
            <person name="Lipzen A."/>
            <person name="Kuo A."/>
            <person name="Riley R."/>
            <person name="Mondo S."/>
            <person name="Labutti K."/>
            <person name="Haridas S."/>
            <person name="Pangalinan J."/>
            <person name="Salamov A.A."/>
            <person name="Simmons B.A."/>
            <person name="Magnuson J.K."/>
            <person name="Chen J."/>
            <person name="Drula E."/>
            <person name="Henrissat B."/>
            <person name="Wiebenga A."/>
            <person name="Lubbers R.J."/>
            <person name="Gomes A.C."/>
            <person name="Makela M.R."/>
            <person name="Stajich J."/>
            <person name="Grigoriev I.V."/>
            <person name="Mortensen U.H."/>
            <person name="De Vries R.P."/>
            <person name="Baker S.E."/>
            <person name="Andersen M.R."/>
        </authorList>
    </citation>
    <scope>NUCLEOTIDE SEQUENCE [LARGE SCALE GENOMIC DNA]</scope>
    <source>
        <strain evidence="6 7">CBS 123904</strain>
    </source>
</reference>
<evidence type="ECO:0000256" key="4">
    <source>
        <dbReference type="ARBA" id="ARBA00023242"/>
    </source>
</evidence>
<dbReference type="PROSITE" id="PS50048">
    <property type="entry name" value="ZN2_CY6_FUNGAL_2"/>
    <property type="match status" value="1"/>
</dbReference>
<keyword evidence="7" id="KW-1185">Reference proteome</keyword>
<evidence type="ECO:0000313" key="7">
    <source>
        <dbReference type="Proteomes" id="UP001610446"/>
    </source>
</evidence>
<gene>
    <name evidence="6" type="ORF">BJY01DRAFT_84314</name>
</gene>
<keyword evidence="3" id="KW-0804">Transcription</keyword>
<evidence type="ECO:0000256" key="2">
    <source>
        <dbReference type="ARBA" id="ARBA00023125"/>
    </source>
</evidence>
<comment type="caution">
    <text evidence="6">The sequence shown here is derived from an EMBL/GenBank/DDBJ whole genome shotgun (WGS) entry which is preliminary data.</text>
</comment>
<evidence type="ECO:0000259" key="5">
    <source>
        <dbReference type="PROSITE" id="PS50048"/>
    </source>
</evidence>
<dbReference type="EMBL" id="JBFXLU010000225">
    <property type="protein sequence ID" value="KAL2834134.1"/>
    <property type="molecule type" value="Genomic_DNA"/>
</dbReference>
<dbReference type="PROSITE" id="PS00463">
    <property type="entry name" value="ZN2_CY6_FUNGAL_1"/>
    <property type="match status" value="1"/>
</dbReference>
<dbReference type="Pfam" id="PF11951">
    <property type="entry name" value="Fungal_trans_2"/>
    <property type="match status" value="1"/>
</dbReference>
<dbReference type="InterPro" id="IPR021858">
    <property type="entry name" value="Fun_TF"/>
</dbReference>
<dbReference type="Gene3D" id="4.10.240.10">
    <property type="entry name" value="Zn(2)-C6 fungal-type DNA-binding domain"/>
    <property type="match status" value="1"/>
</dbReference>
<evidence type="ECO:0000256" key="1">
    <source>
        <dbReference type="ARBA" id="ARBA00023015"/>
    </source>
</evidence>
<dbReference type="InterPro" id="IPR050675">
    <property type="entry name" value="OAF3"/>
</dbReference>
<dbReference type="CDD" id="cd00067">
    <property type="entry name" value="GAL4"/>
    <property type="match status" value="1"/>
</dbReference>
<dbReference type="InterPro" id="IPR001138">
    <property type="entry name" value="Zn2Cys6_DnaBD"/>
</dbReference>
<dbReference type="InterPro" id="IPR036864">
    <property type="entry name" value="Zn2-C6_fun-type_DNA-bd_sf"/>
</dbReference>
<evidence type="ECO:0000256" key="3">
    <source>
        <dbReference type="ARBA" id="ARBA00023163"/>
    </source>
</evidence>
<dbReference type="PANTHER" id="PTHR31069:SF32">
    <property type="entry name" value="ARGININE METABOLISM REGULATION PROTEIN II"/>
    <property type="match status" value="1"/>
</dbReference>
<keyword evidence="1" id="KW-0805">Transcription regulation</keyword>
<organism evidence="6 7">
    <name type="scientific">Aspergillus pseudoustus</name>
    <dbReference type="NCBI Taxonomy" id="1810923"/>
    <lineage>
        <taxon>Eukaryota</taxon>
        <taxon>Fungi</taxon>
        <taxon>Dikarya</taxon>
        <taxon>Ascomycota</taxon>
        <taxon>Pezizomycotina</taxon>
        <taxon>Eurotiomycetes</taxon>
        <taxon>Eurotiomycetidae</taxon>
        <taxon>Eurotiales</taxon>
        <taxon>Aspergillaceae</taxon>
        <taxon>Aspergillus</taxon>
        <taxon>Aspergillus subgen. Nidulantes</taxon>
    </lineage>
</organism>
<accession>A0ABR4J3L5</accession>
<proteinExistence type="predicted"/>
<name>A0ABR4J3L5_9EURO</name>
<dbReference type="Proteomes" id="UP001610446">
    <property type="component" value="Unassembled WGS sequence"/>
</dbReference>
<dbReference type="PANTHER" id="PTHR31069">
    <property type="entry name" value="OLEATE-ACTIVATED TRANSCRIPTION FACTOR 1-RELATED"/>
    <property type="match status" value="1"/>
</dbReference>
<sequence>MLPRNRTLTGCGTCRSRHVKCDEARPICENCHQQGLACLGYERQLIWAGHDGDRLFRRPLFSEAAQQRMTRITADGLGKQSASAALAQIENETGGGVCSPGDLFKGPFGVLVLSNEASPENKQDQPESDQAERDRLDWDLLWPTIAGDTAMFDGLHDVSGVSGNATLLDPFLEVDTFTSDPQSLLPPFPNLLFDDYSIHIHPSPSSLSLAPLPPSLEVSESTNILLQAADLLRYFKENVVSLSFPLKKCRKCPWQAVHLPAAMSTFAELSIHRSTSHTRLSLLYSLLAASCLHKYARNLPTGDLDISAKRFKETAKQHLEIALNKEVLGPGRAKYKEILVAVLSMVMLSIFNGENSSAQAFLVDAEYLIRTRGLPKLHKSLKVRSLHHVYTFLRIMAESTCGCALLDICPDRPSASLLSMEPSSDSLRSFRVANDILDADIDITLAKSNKIGYNDIHLEVMGQWDDTLFPDIYGIPESLMTLLSQVIRLANEQELLHRGDPAVNARIAGDLKRRARVLEQYILSWEPSAAHNLTTIKNGRNTTTASRNLTATHFMVQAMHQALVLFYYRRIPNISALILQDTVRNCLDCLKSYDEARVVEEGGTAAPPYNHDPAILWPGFVAACEALDPDLQSGLLDWLVATGHRTSLGPFSAAVGTAQCVWKARSETKDYTLSWFDVLKHERCPIIAT</sequence>
<keyword evidence="4" id="KW-0539">Nucleus</keyword>
<protein>
    <recommendedName>
        <fullName evidence="5">Zn(2)-C6 fungal-type domain-containing protein</fullName>
    </recommendedName>
</protein>
<keyword evidence="2" id="KW-0238">DNA-binding</keyword>
<dbReference type="Pfam" id="PF00172">
    <property type="entry name" value="Zn_clus"/>
    <property type="match status" value="1"/>
</dbReference>
<evidence type="ECO:0000313" key="6">
    <source>
        <dbReference type="EMBL" id="KAL2834134.1"/>
    </source>
</evidence>
<feature type="domain" description="Zn(2)-C6 fungal-type" evidence="5">
    <location>
        <begin position="10"/>
        <end position="38"/>
    </location>
</feature>
<dbReference type="SUPFAM" id="SSF57701">
    <property type="entry name" value="Zn2/Cys6 DNA-binding domain"/>
    <property type="match status" value="1"/>
</dbReference>
<dbReference type="SMART" id="SM00066">
    <property type="entry name" value="GAL4"/>
    <property type="match status" value="1"/>
</dbReference>